<comment type="caution">
    <text evidence="3">The sequence shown here is derived from an EMBL/GenBank/DDBJ whole genome shotgun (WGS) entry which is preliminary data.</text>
</comment>
<evidence type="ECO:0000256" key="1">
    <source>
        <dbReference type="ARBA" id="ARBA00007637"/>
    </source>
</evidence>
<evidence type="ECO:0000313" key="3">
    <source>
        <dbReference type="EMBL" id="HIU92415.1"/>
    </source>
</evidence>
<dbReference type="SUPFAM" id="SSF51735">
    <property type="entry name" value="NAD(P)-binding Rossmann-fold domains"/>
    <property type="match status" value="1"/>
</dbReference>
<dbReference type="InterPro" id="IPR036291">
    <property type="entry name" value="NAD(P)-bd_dom_sf"/>
</dbReference>
<dbReference type="InterPro" id="IPR001509">
    <property type="entry name" value="Epimerase_deHydtase"/>
</dbReference>
<organism evidence="3 4">
    <name type="scientific">Candidatus Limenecus avicola</name>
    <dbReference type="NCBI Taxonomy" id="2840847"/>
    <lineage>
        <taxon>Bacteria</taxon>
        <taxon>Bacillati</taxon>
        <taxon>Bacillota</taxon>
        <taxon>Clostridia</taxon>
        <taxon>Eubacteriales</taxon>
        <taxon>Clostridiaceae</taxon>
        <taxon>Clostridiaceae incertae sedis</taxon>
        <taxon>Candidatus Limenecus</taxon>
    </lineage>
</organism>
<evidence type="ECO:0000313" key="4">
    <source>
        <dbReference type="Proteomes" id="UP000886748"/>
    </source>
</evidence>
<dbReference type="PANTHER" id="PTHR43000">
    <property type="entry name" value="DTDP-D-GLUCOSE 4,6-DEHYDRATASE-RELATED"/>
    <property type="match status" value="1"/>
</dbReference>
<reference evidence="3" key="2">
    <citation type="journal article" date="2021" name="PeerJ">
        <title>Extensive microbial diversity within the chicken gut microbiome revealed by metagenomics and culture.</title>
        <authorList>
            <person name="Gilroy R."/>
            <person name="Ravi A."/>
            <person name="Getino M."/>
            <person name="Pursley I."/>
            <person name="Horton D.L."/>
            <person name="Alikhan N.F."/>
            <person name="Baker D."/>
            <person name="Gharbi K."/>
            <person name="Hall N."/>
            <person name="Watson M."/>
            <person name="Adriaenssens E.M."/>
            <person name="Foster-Nyarko E."/>
            <person name="Jarju S."/>
            <person name="Secka A."/>
            <person name="Antonio M."/>
            <person name="Oren A."/>
            <person name="Chaudhuri R.R."/>
            <person name="La Ragione R."/>
            <person name="Hildebrand F."/>
            <person name="Pallen M.J."/>
        </authorList>
    </citation>
    <scope>NUCLEOTIDE SEQUENCE</scope>
    <source>
        <strain evidence="3">CHK154-7741</strain>
    </source>
</reference>
<comment type="similarity">
    <text evidence="1">Belongs to the NAD(P)-dependent epimerase/dehydratase family.</text>
</comment>
<dbReference type="AlphaFoldDB" id="A0A9D1MZR0"/>
<feature type="domain" description="NAD-dependent epimerase/dehydratase" evidence="2">
    <location>
        <begin position="5"/>
        <end position="211"/>
    </location>
</feature>
<dbReference type="EMBL" id="DVOD01000033">
    <property type="protein sequence ID" value="HIU92415.1"/>
    <property type="molecule type" value="Genomic_DNA"/>
</dbReference>
<gene>
    <name evidence="3" type="ORF">IAD26_04700</name>
</gene>
<name>A0A9D1MZR0_9CLOT</name>
<evidence type="ECO:0000259" key="2">
    <source>
        <dbReference type="Pfam" id="PF01370"/>
    </source>
</evidence>
<sequence>MIKNILITGSGGFVGKNLKEYFNSKYNLLCPRSFELDLTDCESVKNFFSNNSIDFVIHCASTGGVRGCADPENCEQDNIKMVNNILFAKPETTKVIIFGSGAAYSKKRDLKKVKETQIGEVVPEDQYGKSKMELCKLALSRRDMLCLNIFACYGKYEKESRFPSYAIIQNLKKEPVIINKNVVFDYLYIDDLCRIVEKFITSFPKSRVINVTPTKSISLLQIAQTVNQISGFESDIIFKEQGLNFEYTGDNSLLLKELPDFEFTDFNTGVTKLFNFRKTL</sequence>
<dbReference type="Gene3D" id="3.40.50.720">
    <property type="entry name" value="NAD(P)-binding Rossmann-like Domain"/>
    <property type="match status" value="1"/>
</dbReference>
<dbReference type="Proteomes" id="UP000886748">
    <property type="component" value="Unassembled WGS sequence"/>
</dbReference>
<dbReference type="Pfam" id="PF01370">
    <property type="entry name" value="Epimerase"/>
    <property type="match status" value="1"/>
</dbReference>
<proteinExistence type="inferred from homology"/>
<protein>
    <submittedName>
        <fullName evidence="3">NAD-dependent epimerase/dehydratase family protein</fullName>
    </submittedName>
</protein>
<accession>A0A9D1MZR0</accession>
<reference evidence="3" key="1">
    <citation type="submission" date="2020-10" db="EMBL/GenBank/DDBJ databases">
        <authorList>
            <person name="Gilroy R."/>
        </authorList>
    </citation>
    <scope>NUCLEOTIDE SEQUENCE</scope>
    <source>
        <strain evidence="3">CHK154-7741</strain>
    </source>
</reference>